<dbReference type="GO" id="GO:0046872">
    <property type="term" value="F:metal ion binding"/>
    <property type="evidence" value="ECO:0007669"/>
    <property type="project" value="UniProtKB-KW"/>
</dbReference>
<organism evidence="6 8">
    <name type="scientific">Bifidobacterium imperatoris</name>
    <dbReference type="NCBI Taxonomy" id="2020965"/>
    <lineage>
        <taxon>Bacteria</taxon>
        <taxon>Bacillati</taxon>
        <taxon>Actinomycetota</taxon>
        <taxon>Actinomycetes</taxon>
        <taxon>Bifidobacteriales</taxon>
        <taxon>Bifidobacteriaceae</taxon>
        <taxon>Bifidobacterium</taxon>
    </lineage>
</organism>
<dbReference type="GO" id="GO:0016787">
    <property type="term" value="F:hydrolase activity"/>
    <property type="evidence" value="ECO:0007669"/>
    <property type="project" value="UniProtKB-KW"/>
</dbReference>
<feature type="domain" description="PIN" evidence="5">
    <location>
        <begin position="8"/>
        <end position="144"/>
    </location>
</feature>
<evidence type="ECO:0000313" key="6">
    <source>
        <dbReference type="EMBL" id="PLS25896.1"/>
    </source>
</evidence>
<dbReference type="GO" id="GO:0004518">
    <property type="term" value="F:nuclease activity"/>
    <property type="evidence" value="ECO:0007669"/>
    <property type="project" value="UniProtKB-KW"/>
</dbReference>
<dbReference type="InterPro" id="IPR002716">
    <property type="entry name" value="PIN_dom"/>
</dbReference>
<name>A0A2N5IVD1_9BIFI</name>
<dbReference type="EMBL" id="NMWV01000001">
    <property type="protein sequence ID" value="PLS25896.1"/>
    <property type="molecule type" value="Genomic_DNA"/>
</dbReference>
<evidence type="ECO:0000256" key="4">
    <source>
        <dbReference type="ARBA" id="ARBA00022842"/>
    </source>
</evidence>
<proteinExistence type="predicted"/>
<dbReference type="Gene3D" id="3.40.50.1010">
    <property type="entry name" value="5'-nuclease"/>
    <property type="match status" value="1"/>
</dbReference>
<dbReference type="AlphaFoldDB" id="A0A2N5IVD1"/>
<dbReference type="InterPro" id="IPR029060">
    <property type="entry name" value="PIN-like_dom_sf"/>
</dbReference>
<dbReference type="SUPFAM" id="SSF88723">
    <property type="entry name" value="PIN domain-like"/>
    <property type="match status" value="1"/>
</dbReference>
<accession>A0A2N5IVD1</accession>
<keyword evidence="4" id="KW-0460">Magnesium</keyword>
<evidence type="ECO:0000313" key="8">
    <source>
        <dbReference type="Proteomes" id="UP000234855"/>
    </source>
</evidence>
<dbReference type="EMBL" id="CP071591">
    <property type="protein sequence ID" value="QSY57631.1"/>
    <property type="molecule type" value="Genomic_DNA"/>
</dbReference>
<reference evidence="7 9" key="2">
    <citation type="submission" date="2021-03" db="EMBL/GenBank/DDBJ databases">
        <title>Genome sequencing of Bifidobacterium imperatoris JCM 32708.</title>
        <authorList>
            <person name="Kim J."/>
        </authorList>
    </citation>
    <scope>NUCLEOTIDE SEQUENCE [LARGE SCALE GENOMIC DNA]</scope>
    <source>
        <strain evidence="7 9">JCM 32708</strain>
    </source>
</reference>
<keyword evidence="2" id="KW-0479">Metal-binding</keyword>
<dbReference type="CDD" id="cd09854">
    <property type="entry name" value="PIN_VapC-like"/>
    <property type="match status" value="1"/>
</dbReference>
<sequence>MADTILKRVMLDTNVLLDYLLHRDNHAQAAEMVINLGIQHNIGLLCTSLSLKDVAYISGAAVKRQFKPNDSGGSELENVTRNLLAAHVPWRCIQQVHDLCEVIAITNSTCDYAFSLKKKHKDFEDNLIIAAAKQSNADCVVTSDAELIEHFPEYCKTPKELIAEVSQHQ</sequence>
<dbReference type="Proteomes" id="UP000663067">
    <property type="component" value="Chromosome"/>
</dbReference>
<evidence type="ECO:0000256" key="2">
    <source>
        <dbReference type="ARBA" id="ARBA00022723"/>
    </source>
</evidence>
<evidence type="ECO:0000259" key="5">
    <source>
        <dbReference type="Pfam" id="PF13470"/>
    </source>
</evidence>
<reference evidence="6 8" key="1">
    <citation type="submission" date="2017-07" db="EMBL/GenBank/DDBJ databases">
        <title>Bifidobacterium novel species.</title>
        <authorList>
            <person name="Lugli G.A."/>
            <person name="Milani C."/>
            <person name="Duranti S."/>
            <person name="Mangifesta M."/>
        </authorList>
    </citation>
    <scope>NUCLEOTIDE SEQUENCE [LARGE SCALE GENOMIC DNA]</scope>
    <source>
        <strain evidence="6 8">45</strain>
    </source>
</reference>
<keyword evidence="1" id="KW-0540">Nuclease</keyword>
<keyword evidence="9" id="KW-1185">Reference proteome</keyword>
<evidence type="ECO:0000256" key="1">
    <source>
        <dbReference type="ARBA" id="ARBA00022722"/>
    </source>
</evidence>
<gene>
    <name evidence="7" type="ORF">BLI708_10580</name>
    <name evidence="6" type="ORF">Tam1G_0047</name>
</gene>
<dbReference type="Proteomes" id="UP000234855">
    <property type="component" value="Unassembled WGS sequence"/>
</dbReference>
<evidence type="ECO:0000313" key="9">
    <source>
        <dbReference type="Proteomes" id="UP000663067"/>
    </source>
</evidence>
<evidence type="ECO:0000313" key="7">
    <source>
        <dbReference type="EMBL" id="QSY57631.1"/>
    </source>
</evidence>
<dbReference type="RefSeq" id="WP_101625019.1">
    <property type="nucleotide sequence ID" value="NZ_CP071591.1"/>
</dbReference>
<protein>
    <submittedName>
        <fullName evidence="7">PIN domain-containing protein</fullName>
    </submittedName>
    <submittedName>
        <fullName evidence="6">Twitching motility protein PilT</fullName>
    </submittedName>
</protein>
<dbReference type="Pfam" id="PF13470">
    <property type="entry name" value="PIN_3"/>
    <property type="match status" value="1"/>
</dbReference>
<keyword evidence="3" id="KW-0378">Hydrolase</keyword>
<evidence type="ECO:0000256" key="3">
    <source>
        <dbReference type="ARBA" id="ARBA00022801"/>
    </source>
</evidence>